<dbReference type="GO" id="GO:0016787">
    <property type="term" value="F:hydrolase activity"/>
    <property type="evidence" value="ECO:0007669"/>
    <property type="project" value="UniProtKB-KW"/>
</dbReference>
<dbReference type="AlphaFoldDB" id="A0A7S7NTV2"/>
<sequence length="322" mass="35741">MRLRWVALPVAAAVVAAGAWYLIGPSRQVEPRDTGAPGRTIVLHDGRRVGVVERGDPGGRPVFYFHGFLGSRLEMIANEQLLRRFGIRWIGIDRPGVGLSPIDDVGNYADWAIDAGELAEQLGAPKFSVLGWSAGAPLALAIAARLPDRVDLVAIAAPITVMDVEELRLEAPRGWMFQVRLAGWMPGLMGRRLQQLDARRQLNPRQFELDRAAEEVPSDAKALRQEEMVEIMMADRAEAFRQGTSGLVHDMLLMSRDWGFEYESIRVPVRIWHGEQDRIASIKNAEYLAGVIPGAEFVPVKNAGHYVALTQAEAIIKWLARR</sequence>
<dbReference type="Gene3D" id="3.40.50.1820">
    <property type="entry name" value="alpha/beta hydrolase"/>
    <property type="match status" value="1"/>
</dbReference>
<evidence type="ECO:0000313" key="3">
    <source>
        <dbReference type="Proteomes" id="UP000593892"/>
    </source>
</evidence>
<dbReference type="InterPro" id="IPR029058">
    <property type="entry name" value="AB_hydrolase_fold"/>
</dbReference>
<reference evidence="2 3" key="1">
    <citation type="submission" date="2020-10" db="EMBL/GenBank/DDBJ databases">
        <title>Complete genome sequence of Paludibaculum fermentans P105T, a facultatively anaerobic acidobacterium capable of dissimilatory Fe(III) reduction.</title>
        <authorList>
            <person name="Dedysh S.N."/>
            <person name="Beletsky A.V."/>
            <person name="Kulichevskaya I.S."/>
            <person name="Mardanov A.V."/>
            <person name="Ravin N.V."/>
        </authorList>
    </citation>
    <scope>NUCLEOTIDE SEQUENCE [LARGE SCALE GENOMIC DNA]</scope>
    <source>
        <strain evidence="2 3">P105</strain>
    </source>
</reference>
<dbReference type="PANTHER" id="PTHR43433">
    <property type="entry name" value="HYDROLASE, ALPHA/BETA FOLD FAMILY PROTEIN"/>
    <property type="match status" value="1"/>
</dbReference>
<dbReference type="SUPFAM" id="SSF53474">
    <property type="entry name" value="alpha/beta-Hydrolases"/>
    <property type="match status" value="1"/>
</dbReference>
<protein>
    <submittedName>
        <fullName evidence="2">Alpha/beta hydrolase</fullName>
    </submittedName>
</protein>
<dbReference type="InterPro" id="IPR050471">
    <property type="entry name" value="AB_hydrolase"/>
</dbReference>
<keyword evidence="2" id="KW-0378">Hydrolase</keyword>
<dbReference type="InterPro" id="IPR000073">
    <property type="entry name" value="AB_hydrolase_1"/>
</dbReference>
<proteinExistence type="predicted"/>
<accession>A0A7S7NTV2</accession>
<gene>
    <name evidence="2" type="ORF">IRI77_07145</name>
</gene>
<dbReference type="RefSeq" id="WP_194451382.1">
    <property type="nucleotide sequence ID" value="NZ_CP063849.1"/>
</dbReference>
<feature type="domain" description="AB hydrolase-1" evidence="1">
    <location>
        <begin position="61"/>
        <end position="309"/>
    </location>
</feature>
<evidence type="ECO:0000313" key="2">
    <source>
        <dbReference type="EMBL" id="QOY89720.1"/>
    </source>
</evidence>
<dbReference type="EMBL" id="CP063849">
    <property type="protein sequence ID" value="QOY89720.1"/>
    <property type="molecule type" value="Genomic_DNA"/>
</dbReference>
<dbReference type="Proteomes" id="UP000593892">
    <property type="component" value="Chromosome"/>
</dbReference>
<dbReference type="KEGG" id="pfer:IRI77_07145"/>
<organism evidence="2 3">
    <name type="scientific">Paludibaculum fermentans</name>
    <dbReference type="NCBI Taxonomy" id="1473598"/>
    <lineage>
        <taxon>Bacteria</taxon>
        <taxon>Pseudomonadati</taxon>
        <taxon>Acidobacteriota</taxon>
        <taxon>Terriglobia</taxon>
        <taxon>Bryobacterales</taxon>
        <taxon>Bryobacteraceae</taxon>
        <taxon>Paludibaculum</taxon>
    </lineage>
</organism>
<dbReference type="PANTHER" id="PTHR43433:SF10">
    <property type="entry name" value="AB HYDROLASE-1 DOMAIN-CONTAINING PROTEIN"/>
    <property type="match status" value="1"/>
</dbReference>
<name>A0A7S7NTV2_PALFE</name>
<evidence type="ECO:0000259" key="1">
    <source>
        <dbReference type="Pfam" id="PF00561"/>
    </source>
</evidence>
<keyword evidence="3" id="KW-1185">Reference proteome</keyword>
<dbReference type="Pfam" id="PF00561">
    <property type="entry name" value="Abhydrolase_1"/>
    <property type="match status" value="1"/>
</dbReference>